<evidence type="ECO:0000256" key="1">
    <source>
        <dbReference type="SAM" id="MobiDB-lite"/>
    </source>
</evidence>
<organism evidence="2 3">
    <name type="scientific">Hirsutella minnesotensis 3608</name>
    <dbReference type="NCBI Taxonomy" id="1043627"/>
    <lineage>
        <taxon>Eukaryota</taxon>
        <taxon>Fungi</taxon>
        <taxon>Dikarya</taxon>
        <taxon>Ascomycota</taxon>
        <taxon>Pezizomycotina</taxon>
        <taxon>Sordariomycetes</taxon>
        <taxon>Hypocreomycetidae</taxon>
        <taxon>Hypocreales</taxon>
        <taxon>Ophiocordycipitaceae</taxon>
        <taxon>Hirsutella</taxon>
    </lineage>
</organism>
<dbReference type="AlphaFoldDB" id="A0A0F7ZW73"/>
<accession>A0A0F7ZW73</accession>
<name>A0A0F7ZW73_9HYPO</name>
<dbReference type="EMBL" id="KQ030886">
    <property type="protein sequence ID" value="KJZ68472.1"/>
    <property type="molecule type" value="Genomic_DNA"/>
</dbReference>
<reference evidence="2 3" key="1">
    <citation type="journal article" date="2014" name="Genome Biol. Evol.">
        <title>Comparative genomics and transcriptomics analyses reveal divergent lifestyle features of nematode endoparasitic fungus Hirsutella minnesotensis.</title>
        <authorList>
            <person name="Lai Y."/>
            <person name="Liu K."/>
            <person name="Zhang X."/>
            <person name="Zhang X."/>
            <person name="Li K."/>
            <person name="Wang N."/>
            <person name="Shu C."/>
            <person name="Wu Y."/>
            <person name="Wang C."/>
            <person name="Bushley K.E."/>
            <person name="Xiang M."/>
            <person name="Liu X."/>
        </authorList>
    </citation>
    <scope>NUCLEOTIDE SEQUENCE [LARGE SCALE GENOMIC DNA]</scope>
    <source>
        <strain evidence="2 3">3608</strain>
    </source>
</reference>
<dbReference type="OrthoDB" id="5243934at2759"/>
<sequence>MEESAEAVILVGQGAPPAKRLTRLFKPTSKVREATQQVDDITEKTKRSARSASRLTADEMAVGSTTERRRLSSGTGVNEGRAMLQLALDLLEESREDIKWLKQVITEEREIMNNQQQMIQDLTRQARDERRTSANAR</sequence>
<feature type="region of interest" description="Disordered" evidence="1">
    <location>
        <begin position="35"/>
        <end position="78"/>
    </location>
</feature>
<gene>
    <name evidence="2" type="ORF">HIM_12136</name>
</gene>
<evidence type="ECO:0000313" key="3">
    <source>
        <dbReference type="Proteomes" id="UP000054481"/>
    </source>
</evidence>
<feature type="region of interest" description="Disordered" evidence="1">
    <location>
        <begin position="116"/>
        <end position="137"/>
    </location>
</feature>
<feature type="compositionally biased region" description="Basic and acidic residues" evidence="1">
    <location>
        <begin position="124"/>
        <end position="137"/>
    </location>
</feature>
<proteinExistence type="predicted"/>
<keyword evidence="3" id="KW-1185">Reference proteome</keyword>
<protein>
    <submittedName>
        <fullName evidence="2">Uncharacterized protein</fullName>
    </submittedName>
</protein>
<dbReference type="Proteomes" id="UP000054481">
    <property type="component" value="Unassembled WGS sequence"/>
</dbReference>
<evidence type="ECO:0000313" key="2">
    <source>
        <dbReference type="EMBL" id="KJZ68472.1"/>
    </source>
</evidence>